<evidence type="ECO:0000313" key="2">
    <source>
        <dbReference type="Proteomes" id="UP000054721"/>
    </source>
</evidence>
<dbReference type="Proteomes" id="UP000054721">
    <property type="component" value="Unassembled WGS sequence"/>
</dbReference>
<accession>A0A0V1LLK0</accession>
<proteinExistence type="predicted"/>
<name>A0A0V1LLK0_9BILA</name>
<dbReference type="EMBL" id="JYDW01000029">
    <property type="protein sequence ID" value="KRZ60384.1"/>
    <property type="molecule type" value="Genomic_DNA"/>
</dbReference>
<keyword evidence="2" id="KW-1185">Reference proteome</keyword>
<dbReference type="OrthoDB" id="5929401at2759"/>
<dbReference type="AlphaFoldDB" id="A0A0V1LLK0"/>
<gene>
    <name evidence="1" type="ORF">T02_14492</name>
</gene>
<comment type="caution">
    <text evidence="1">The sequence shown here is derived from an EMBL/GenBank/DDBJ whole genome shotgun (WGS) entry which is preliminary data.</text>
</comment>
<organism evidence="1 2">
    <name type="scientific">Trichinella nativa</name>
    <dbReference type="NCBI Taxonomy" id="6335"/>
    <lineage>
        <taxon>Eukaryota</taxon>
        <taxon>Metazoa</taxon>
        <taxon>Ecdysozoa</taxon>
        <taxon>Nematoda</taxon>
        <taxon>Enoplea</taxon>
        <taxon>Dorylaimia</taxon>
        <taxon>Trichinellida</taxon>
        <taxon>Trichinellidae</taxon>
        <taxon>Trichinella</taxon>
    </lineage>
</organism>
<evidence type="ECO:0000313" key="1">
    <source>
        <dbReference type="EMBL" id="KRZ60384.1"/>
    </source>
</evidence>
<protein>
    <submittedName>
        <fullName evidence="1">Uncharacterized protein</fullName>
    </submittedName>
</protein>
<reference evidence="1 2" key="1">
    <citation type="submission" date="2015-05" db="EMBL/GenBank/DDBJ databases">
        <title>Evolution of Trichinella species and genotypes.</title>
        <authorList>
            <person name="Korhonen P.K."/>
            <person name="Edoardo P."/>
            <person name="Giuseppe L.R."/>
            <person name="Gasser R.B."/>
        </authorList>
    </citation>
    <scope>NUCLEOTIDE SEQUENCE [LARGE SCALE GENOMIC DNA]</scope>
    <source>
        <strain evidence="1">ISS10</strain>
    </source>
</reference>
<sequence length="230" mass="26793">MQADQSTQRIYVRFIRLRIIRGTNSVDSNERRDNMQQGLTTAREIDGYSKEHQIYIELAEVSLTPTWGVPQSATFGHHRRGWGHAVRVGDVPFGAYYVQPKLDCRHFLVITTPWAVGNVKSFQMFRDELELRQCYRPECMHGKQLRSWQKSTPGSPQHPYTRTDAKGALKENGNYSAKQVWRSCFTNRSFSIAVRQCYRRDFPELICNFYFCFSTDITSFVSYESIKPLP</sequence>